<dbReference type="SUPFAM" id="SSF56519">
    <property type="entry name" value="Penicillin binding protein dimerisation domain"/>
    <property type="match status" value="1"/>
</dbReference>
<accession>A0A106BXR6</accession>
<dbReference type="InterPro" id="IPR005311">
    <property type="entry name" value="PBP_dimer"/>
</dbReference>
<evidence type="ECO:0000256" key="4">
    <source>
        <dbReference type="ARBA" id="ARBA00022618"/>
    </source>
</evidence>
<dbReference type="UniPathway" id="UPA00219"/>
<dbReference type="InterPro" id="IPR036138">
    <property type="entry name" value="PBP_dimer_sf"/>
</dbReference>
<keyword evidence="2 16" id="KW-1003">Cell membrane</keyword>
<evidence type="ECO:0000256" key="7">
    <source>
        <dbReference type="ARBA" id="ARBA00022692"/>
    </source>
</evidence>
<dbReference type="GO" id="GO:0071555">
    <property type="term" value="P:cell wall organization"/>
    <property type="evidence" value="ECO:0007669"/>
    <property type="project" value="UniProtKB-KW"/>
</dbReference>
<dbReference type="Gene3D" id="3.90.1310.10">
    <property type="entry name" value="Penicillin-binding protein 2a (Domain 2)"/>
    <property type="match status" value="1"/>
</dbReference>
<gene>
    <name evidence="16" type="primary">ftsI</name>
    <name evidence="19" type="ORF">AWJ07_07220</name>
</gene>
<evidence type="ECO:0000259" key="18">
    <source>
        <dbReference type="Pfam" id="PF03717"/>
    </source>
</evidence>
<dbReference type="PANTHER" id="PTHR30627">
    <property type="entry name" value="PEPTIDOGLYCAN D,D-TRANSPEPTIDASE"/>
    <property type="match status" value="1"/>
</dbReference>
<feature type="domain" description="Penicillin-binding protein transpeptidase" evidence="17">
    <location>
        <begin position="255"/>
        <end position="550"/>
    </location>
</feature>
<dbReference type="InterPro" id="IPR037532">
    <property type="entry name" value="FtsI_transpept"/>
</dbReference>
<dbReference type="RefSeq" id="WP_059746823.1">
    <property type="nucleotide sequence ID" value="NZ_JBOZOX010000013.1"/>
</dbReference>
<dbReference type="GO" id="GO:0009002">
    <property type="term" value="F:serine-type D-Ala-D-Ala carboxypeptidase activity"/>
    <property type="evidence" value="ECO:0007669"/>
    <property type="project" value="UniProtKB-UniRule"/>
</dbReference>
<evidence type="ECO:0000256" key="6">
    <source>
        <dbReference type="ARBA" id="ARBA00022670"/>
    </source>
</evidence>
<dbReference type="Gene3D" id="3.40.710.10">
    <property type="entry name" value="DD-peptidase/beta-lactamase superfamily"/>
    <property type="match status" value="1"/>
</dbReference>
<dbReference type="GO" id="GO:0008658">
    <property type="term" value="F:penicillin binding"/>
    <property type="evidence" value="ECO:0007669"/>
    <property type="project" value="InterPro"/>
</dbReference>
<evidence type="ECO:0000313" key="20">
    <source>
        <dbReference type="Proteomes" id="UP000055702"/>
    </source>
</evidence>
<feature type="transmembrane region" description="Helical" evidence="16">
    <location>
        <begin position="16"/>
        <end position="38"/>
    </location>
</feature>
<dbReference type="Pfam" id="PF00905">
    <property type="entry name" value="Transpeptidase"/>
    <property type="match status" value="1"/>
</dbReference>
<evidence type="ECO:0000256" key="3">
    <source>
        <dbReference type="ARBA" id="ARBA00022519"/>
    </source>
</evidence>
<dbReference type="Gene3D" id="3.30.450.330">
    <property type="match status" value="1"/>
</dbReference>
<comment type="catalytic activity">
    <reaction evidence="16">
        <text>Preferential cleavage: (Ac)2-L-Lys-D-Ala-|-D-Ala. Also transpeptidation of peptidyl-alanyl moieties that are N-acyl substituents of D-alanine.</text>
        <dbReference type="EC" id="3.4.16.4"/>
    </reaction>
</comment>
<dbReference type="InterPro" id="IPR012338">
    <property type="entry name" value="Beta-lactam/transpept-like"/>
</dbReference>
<dbReference type="EMBL" id="LRDC01000040">
    <property type="protein sequence ID" value="KVX00541.1"/>
    <property type="molecule type" value="Genomic_DNA"/>
</dbReference>
<dbReference type="GO" id="GO:0000917">
    <property type="term" value="P:division septum assembly"/>
    <property type="evidence" value="ECO:0007669"/>
    <property type="project" value="UniProtKB-KW"/>
</dbReference>
<comment type="pathway">
    <text evidence="16">Cell wall biogenesis; peptidoglycan biosynthesis.</text>
</comment>
<evidence type="ECO:0000256" key="12">
    <source>
        <dbReference type="ARBA" id="ARBA00023136"/>
    </source>
</evidence>
<reference evidence="19 20" key="1">
    <citation type="submission" date="2016-01" db="EMBL/GenBank/DDBJ databases">
        <title>Draft genome of the antarctic isolate Shewanella frigidimarina Ag06-30.</title>
        <authorList>
            <person name="Parmeciano Di Noto G."/>
            <person name="Vazquez S."/>
            <person name="Mac Cormack W."/>
            <person name="Iriarte A."/>
            <person name="Quiroga C."/>
        </authorList>
    </citation>
    <scope>NUCLEOTIDE SEQUENCE [LARGE SCALE GENOMIC DNA]</scope>
    <source>
        <strain evidence="19 20">Ag06-30</strain>
    </source>
</reference>
<evidence type="ECO:0000313" key="19">
    <source>
        <dbReference type="EMBL" id="KVX00541.1"/>
    </source>
</evidence>
<dbReference type="AlphaFoldDB" id="A0A106BXR6"/>
<sequence length="582" mass="63641">MARQAKQKLGHELIPWRLYVVVGFVLLLFCSLVARAAYIQIIEPDKLRHESDMRTLRTTSNQVQRGLITDRNGDMLAVSVPVRAVWADPKHAHDQDAFKDMRRWQALADVLQEPVDELVSKVKNNPKKRFVYLKRQVTSAVADYIEQLKIGGIYLKSESRRYYPAGETAAQLIGITNIDDVGIEGIENTYNTWLTGTPSKQKVRKARDGSVVERLDIVQEGESSNDLVLSIDQRIQQLAYRELKRATEVYQATSGSVVVIDVTTGEVLAMVNTPSYNPNARDNLQPHRMRNRALTDTFEPGSTIKPFVVAAALDAGTVKVNELIPTSPGWMRIGGRQVRDSSNYGDMTLAKILVKSSNVGISKLSLSMPVEQLLGTYQSMGLGNYTGINLTGESAGLIHDRNRWSDFERATLSFGYGLTATPLQIARMYATLGSGGILYPVSILKLRQPPKGEQVISNKVAYDVMEMLVGVTETGGTGTKAHIDGYPVAGKSGTSRKAVAGGYGDDYVALFAGVAPVHNPRLAISVVINEPKGDKYYGGDVSGPAFAKIMSGALQMLNVEPISEQEAVNLATARGAQNNVIK</sequence>
<comment type="subcellular location">
    <subcellularLocation>
        <location evidence="16">Cell inner membrane</location>
        <topology evidence="16">Single-pass membrane protein</topology>
    </subcellularLocation>
    <subcellularLocation>
        <location evidence="1">Membrane</location>
    </subcellularLocation>
</comment>
<comment type="function">
    <text evidence="16">Catalyzes cross-linking of the peptidoglycan cell wall at the division septum.</text>
</comment>
<evidence type="ECO:0000259" key="17">
    <source>
        <dbReference type="Pfam" id="PF00905"/>
    </source>
</evidence>
<keyword evidence="7 16" id="KW-0812">Transmembrane</keyword>
<dbReference type="EC" id="3.4.16.4" evidence="16"/>
<dbReference type="PANTHER" id="PTHR30627:SF1">
    <property type="entry name" value="PEPTIDOGLYCAN D,D-TRANSPEPTIDASE FTSI"/>
    <property type="match status" value="1"/>
</dbReference>
<feature type="domain" description="Penicillin-binding protein dimerisation" evidence="18">
    <location>
        <begin position="62"/>
        <end position="215"/>
    </location>
</feature>
<dbReference type="GO" id="GO:0008360">
    <property type="term" value="P:regulation of cell shape"/>
    <property type="evidence" value="ECO:0007669"/>
    <property type="project" value="UniProtKB-KW"/>
</dbReference>
<protein>
    <recommendedName>
        <fullName evidence="16">Peptidoglycan D,D-transpeptidase FtsI</fullName>
        <ecNumber evidence="16">3.4.16.4</ecNumber>
    </recommendedName>
    <alternativeName>
        <fullName evidence="16">Penicillin-binding protein 3</fullName>
        <shortName evidence="16">PBP-3</shortName>
    </alternativeName>
</protein>
<evidence type="ECO:0000256" key="5">
    <source>
        <dbReference type="ARBA" id="ARBA00022645"/>
    </source>
</evidence>
<evidence type="ECO:0000256" key="9">
    <source>
        <dbReference type="ARBA" id="ARBA00022960"/>
    </source>
</evidence>
<keyword evidence="14 16" id="KW-0131">Cell cycle</keyword>
<dbReference type="Pfam" id="PF03717">
    <property type="entry name" value="PBP_dimer"/>
    <property type="match status" value="1"/>
</dbReference>
<keyword evidence="15 16" id="KW-0961">Cell wall biogenesis/degradation</keyword>
<evidence type="ECO:0000256" key="1">
    <source>
        <dbReference type="ARBA" id="ARBA00004370"/>
    </source>
</evidence>
<dbReference type="GO" id="GO:0043093">
    <property type="term" value="P:FtsZ-dependent cytokinesis"/>
    <property type="evidence" value="ECO:0007669"/>
    <property type="project" value="UniProtKB-UniRule"/>
</dbReference>
<proteinExistence type="inferred from homology"/>
<dbReference type="InterPro" id="IPR001460">
    <property type="entry name" value="PCN-bd_Tpept"/>
</dbReference>
<keyword evidence="3 16" id="KW-0997">Cell inner membrane</keyword>
<feature type="active site" description="Acyl-ester intermediate" evidence="16">
    <location>
        <position position="302"/>
    </location>
</feature>
<keyword evidence="6 16" id="KW-0645">Protease</keyword>
<keyword evidence="11 16" id="KW-1133">Transmembrane helix</keyword>
<keyword evidence="10 16" id="KW-0573">Peptidoglycan synthesis</keyword>
<keyword evidence="9 16" id="KW-0133">Cell shape</keyword>
<dbReference type="HAMAP" id="MF_02080">
    <property type="entry name" value="FtsI_transpept"/>
    <property type="match status" value="1"/>
</dbReference>
<evidence type="ECO:0000256" key="2">
    <source>
        <dbReference type="ARBA" id="ARBA00022475"/>
    </source>
</evidence>
<name>A0A106BXR6_SHEFR</name>
<keyword evidence="4 16" id="KW-0132">Cell division</keyword>
<keyword evidence="13 16" id="KW-0717">Septation</keyword>
<evidence type="ECO:0000256" key="10">
    <source>
        <dbReference type="ARBA" id="ARBA00022984"/>
    </source>
</evidence>
<dbReference type="SUPFAM" id="SSF56601">
    <property type="entry name" value="beta-lactamase/transpeptidase-like"/>
    <property type="match status" value="1"/>
</dbReference>
<evidence type="ECO:0000256" key="15">
    <source>
        <dbReference type="ARBA" id="ARBA00023316"/>
    </source>
</evidence>
<evidence type="ECO:0000256" key="8">
    <source>
        <dbReference type="ARBA" id="ARBA00022801"/>
    </source>
</evidence>
<evidence type="ECO:0000256" key="11">
    <source>
        <dbReference type="ARBA" id="ARBA00022989"/>
    </source>
</evidence>
<dbReference type="Gene3D" id="1.10.150.770">
    <property type="match status" value="1"/>
</dbReference>
<dbReference type="GO" id="GO:0009252">
    <property type="term" value="P:peptidoglycan biosynthetic process"/>
    <property type="evidence" value="ECO:0007669"/>
    <property type="project" value="UniProtKB-UniRule"/>
</dbReference>
<comment type="similarity">
    <text evidence="16">Belongs to the transpeptidase family. FtsI subfamily.</text>
</comment>
<keyword evidence="8 16" id="KW-0378">Hydrolase</keyword>
<keyword evidence="12 16" id="KW-0472">Membrane</keyword>
<dbReference type="GO" id="GO:0005886">
    <property type="term" value="C:plasma membrane"/>
    <property type="evidence" value="ECO:0007669"/>
    <property type="project" value="UniProtKB-SubCell"/>
</dbReference>
<keyword evidence="5 16" id="KW-0121">Carboxypeptidase</keyword>
<evidence type="ECO:0000256" key="16">
    <source>
        <dbReference type="HAMAP-Rule" id="MF_02080"/>
    </source>
</evidence>
<evidence type="ECO:0000256" key="14">
    <source>
        <dbReference type="ARBA" id="ARBA00023306"/>
    </source>
</evidence>
<dbReference type="InterPro" id="IPR050515">
    <property type="entry name" value="Beta-lactam/transpept"/>
</dbReference>
<dbReference type="Proteomes" id="UP000055702">
    <property type="component" value="Unassembled WGS sequence"/>
</dbReference>
<evidence type="ECO:0000256" key="13">
    <source>
        <dbReference type="ARBA" id="ARBA00023210"/>
    </source>
</evidence>
<dbReference type="GO" id="GO:0008955">
    <property type="term" value="F:peptidoglycan glycosyltransferase activity"/>
    <property type="evidence" value="ECO:0007669"/>
    <property type="project" value="InterPro"/>
</dbReference>
<dbReference type="GO" id="GO:0006508">
    <property type="term" value="P:proteolysis"/>
    <property type="evidence" value="ECO:0007669"/>
    <property type="project" value="UniProtKB-KW"/>
</dbReference>
<comment type="caution">
    <text evidence="19">The sequence shown here is derived from an EMBL/GenBank/DDBJ whole genome shotgun (WGS) entry which is preliminary data.</text>
</comment>
<organism evidence="19">
    <name type="scientific">Shewanella frigidimarina</name>
    <dbReference type="NCBI Taxonomy" id="56812"/>
    <lineage>
        <taxon>Bacteria</taxon>
        <taxon>Pseudomonadati</taxon>
        <taxon>Pseudomonadota</taxon>
        <taxon>Gammaproteobacteria</taxon>
        <taxon>Alteromonadales</taxon>
        <taxon>Shewanellaceae</taxon>
        <taxon>Shewanella</taxon>
    </lineage>
</organism>